<name>A0A1F6YWN8_9BACT</name>
<evidence type="ECO:0008006" key="4">
    <source>
        <dbReference type="Google" id="ProtNLM"/>
    </source>
</evidence>
<dbReference type="AlphaFoldDB" id="A0A1F6YWN8"/>
<evidence type="ECO:0000313" key="3">
    <source>
        <dbReference type="Proteomes" id="UP000178975"/>
    </source>
</evidence>
<feature type="chain" id="PRO_5009527580" description="Fibronectin type-III domain-containing protein" evidence="1">
    <location>
        <begin position="23"/>
        <end position="257"/>
    </location>
</feature>
<dbReference type="EMBL" id="MFWE01000002">
    <property type="protein sequence ID" value="OGJ10819.1"/>
    <property type="molecule type" value="Genomic_DNA"/>
</dbReference>
<evidence type="ECO:0000256" key="1">
    <source>
        <dbReference type="SAM" id="SignalP"/>
    </source>
</evidence>
<accession>A0A1F6YWN8</accession>
<feature type="signal peptide" evidence="1">
    <location>
        <begin position="1"/>
        <end position="22"/>
    </location>
</feature>
<comment type="caution">
    <text evidence="2">The sequence shown here is derived from an EMBL/GenBank/DDBJ whole genome shotgun (WGS) entry which is preliminary data.</text>
</comment>
<gene>
    <name evidence="2" type="ORF">A2456_02220</name>
</gene>
<organism evidence="2 3">
    <name type="scientific">Candidatus Nomurabacteria bacterium RIFOXYC2_FULL_36_19</name>
    <dbReference type="NCBI Taxonomy" id="1801806"/>
    <lineage>
        <taxon>Bacteria</taxon>
        <taxon>Candidatus Nomuraibacteriota</taxon>
    </lineage>
</organism>
<reference evidence="2 3" key="1">
    <citation type="journal article" date="2016" name="Nat. Commun.">
        <title>Thousands of microbial genomes shed light on interconnected biogeochemical processes in an aquifer system.</title>
        <authorList>
            <person name="Anantharaman K."/>
            <person name="Brown C.T."/>
            <person name="Hug L.A."/>
            <person name="Sharon I."/>
            <person name="Castelle C.J."/>
            <person name="Probst A.J."/>
            <person name="Thomas B.C."/>
            <person name="Singh A."/>
            <person name="Wilkins M.J."/>
            <person name="Karaoz U."/>
            <person name="Brodie E.L."/>
            <person name="Williams K.H."/>
            <person name="Hubbard S.S."/>
            <person name="Banfield J.F."/>
        </authorList>
    </citation>
    <scope>NUCLEOTIDE SEQUENCE [LARGE SCALE GENOMIC DNA]</scope>
</reference>
<proteinExistence type="predicted"/>
<protein>
    <recommendedName>
        <fullName evidence="4">Fibronectin type-III domain-containing protein</fullName>
    </recommendedName>
</protein>
<dbReference type="Proteomes" id="UP000178975">
    <property type="component" value="Unassembled WGS sequence"/>
</dbReference>
<sequence>MKNKYLLAFLFSFLFIPSIALASWWNPFSWFKKNPKPTIETTEKIKPKPSTIKVSEDTTATKATEKKVSNSKSNIVKEKSTKETVATSSIVSSPVPPVLDICKNIEGIQSGAPDGMIANQGTCLPSTINTDQQIAQIQESLNQIVKNTAPAVPPPVIIDNTPKEVKFEELAKFYMPNLGEDYVQLSVYAFKKDDVIKLLFKGETFTRIVKKDEGPSEMFEIHKLEPGTWYPYEIKVERGNLYGIRKAEFRTDFIKSN</sequence>
<keyword evidence="1" id="KW-0732">Signal</keyword>
<evidence type="ECO:0000313" key="2">
    <source>
        <dbReference type="EMBL" id="OGJ10819.1"/>
    </source>
</evidence>